<keyword evidence="2" id="KW-1185">Reference proteome</keyword>
<reference evidence="1 2" key="1">
    <citation type="submission" date="2020-03" db="EMBL/GenBank/DDBJ databases">
        <title>Above-ground endophytic microbial communities from plants in different locations in the United States.</title>
        <authorList>
            <person name="Frank C."/>
        </authorList>
    </citation>
    <scope>NUCLEOTIDE SEQUENCE [LARGE SCALE GENOMIC DNA]</scope>
    <source>
        <strain evidence="1 2">WW7</strain>
    </source>
</reference>
<proteinExistence type="predicted"/>
<dbReference type="EMBL" id="JAAOYO010000004">
    <property type="protein sequence ID" value="NII42104.1"/>
    <property type="molecule type" value="Genomic_DNA"/>
</dbReference>
<sequence length="486" mass="52612">MTQQFIVQRAATGDVLTYDATGLSAGPITRQLSAVGSVTLTMDLSAAVQTASDGLPLLQEWGSVVTVQEAGTLRFRGIVIKITGGTVELASVATYPHGIPYSGSAYYAAEVDPADVVRKLWAHVQSFPDADLGVTVLGTTPVRLGSHSTERKNDATKAYNAAAQDYTTEKGTLKKLRAVVAASRKDYTALSAARTAANDALIAAKKIKPKNQPAIDDAQNALNRAALAKLLQRREVNYQQKDVDRQAVVVAAKKKAKDAANQEKRLATQREQNDGGAYTILPWEASDCGQRIDELAKAGQFDWHEDVYWDGDLPATRIVIAYPRLGRRLDGDGAPTFQQGVNITKSLVPEAEGDEFANAVYGIGAGEGAGAIRRAIGKRDGRLRRVATFQAKDVKSNHNMDVKLRAELTARQQPFEVKQITVADHPNSPRGSYSFGDDIYVEGQVPHFGKFQLWHRILGITDNLDGTSDLTLARTDSFTYGKGLTE</sequence>
<gene>
    <name evidence="1" type="ORF">E9228_002762</name>
</gene>
<dbReference type="RefSeq" id="WP_166781104.1">
    <property type="nucleotide sequence ID" value="NZ_JAAOYO010000004.1"/>
</dbReference>
<protein>
    <submittedName>
        <fullName evidence="1">Uncharacterized protein</fullName>
    </submittedName>
</protein>
<evidence type="ECO:0000313" key="2">
    <source>
        <dbReference type="Proteomes" id="UP001318300"/>
    </source>
</evidence>
<organism evidence="1 2">
    <name type="scientific">Curtobacterium salicis</name>
    <dbReference type="NCBI Taxonomy" id="1779862"/>
    <lineage>
        <taxon>Bacteria</taxon>
        <taxon>Bacillati</taxon>
        <taxon>Actinomycetota</taxon>
        <taxon>Actinomycetes</taxon>
        <taxon>Micrococcales</taxon>
        <taxon>Microbacteriaceae</taxon>
        <taxon>Curtobacterium</taxon>
    </lineage>
</organism>
<dbReference type="Proteomes" id="UP001318300">
    <property type="component" value="Unassembled WGS sequence"/>
</dbReference>
<evidence type="ECO:0000313" key="1">
    <source>
        <dbReference type="EMBL" id="NII42104.1"/>
    </source>
</evidence>
<name>A0ABX0TAS4_9MICO</name>
<accession>A0ABX0TAS4</accession>
<comment type="caution">
    <text evidence="1">The sequence shown here is derived from an EMBL/GenBank/DDBJ whole genome shotgun (WGS) entry which is preliminary data.</text>
</comment>